<accession>W2IBJ1</accession>
<gene>
    <name evidence="1" type="ORF">L916_16334</name>
</gene>
<dbReference type="Proteomes" id="UP000053864">
    <property type="component" value="Unassembled WGS sequence"/>
</dbReference>
<protein>
    <submittedName>
        <fullName evidence="1">Uncharacterized protein</fullName>
    </submittedName>
</protein>
<reference evidence="1" key="1">
    <citation type="submission" date="2013-11" db="EMBL/GenBank/DDBJ databases">
        <title>The Genome Sequence of Phytophthora parasitica CJ05E6.</title>
        <authorList>
            <consortium name="The Broad Institute Genomics Platform"/>
            <person name="Russ C."/>
            <person name="Tyler B."/>
            <person name="Panabieres F."/>
            <person name="Shan W."/>
            <person name="Tripathy S."/>
            <person name="Grunwald N."/>
            <person name="Machado M."/>
            <person name="Johnson C.S."/>
            <person name="Arredondo F."/>
            <person name="Hong C."/>
            <person name="Coffey M."/>
            <person name="Young S.K."/>
            <person name="Zeng Q."/>
            <person name="Gargeya S."/>
            <person name="Fitzgerald M."/>
            <person name="Abouelleil A."/>
            <person name="Alvarado L."/>
            <person name="Chapman S.B."/>
            <person name="Gainer-Dewar J."/>
            <person name="Goldberg J."/>
            <person name="Griggs A."/>
            <person name="Gujja S."/>
            <person name="Hansen M."/>
            <person name="Howarth C."/>
            <person name="Imamovic A."/>
            <person name="Ireland A."/>
            <person name="Larimer J."/>
            <person name="McCowan C."/>
            <person name="Murphy C."/>
            <person name="Pearson M."/>
            <person name="Poon T.W."/>
            <person name="Priest M."/>
            <person name="Roberts A."/>
            <person name="Saif S."/>
            <person name="Shea T."/>
            <person name="Sykes S."/>
            <person name="Wortman J."/>
            <person name="Nusbaum C."/>
            <person name="Birren B."/>
        </authorList>
    </citation>
    <scope>NUCLEOTIDE SEQUENCE [LARGE SCALE GENOMIC DNA]</scope>
    <source>
        <strain evidence="1">CJ05E6</strain>
    </source>
</reference>
<proteinExistence type="predicted"/>
<evidence type="ECO:0000313" key="1">
    <source>
        <dbReference type="EMBL" id="ETL30733.1"/>
    </source>
</evidence>
<name>W2IBJ1_PHYNI</name>
<sequence length="124" mass="14128">MVALDTKPPSRHKLSGVLLKRVRDQIRRENVIKLINEHPYMSIVTDVNSSRIINFMVVAPGMPSLFWSSRSTRSEQHTALYIAGDIENVIADVERETTAQVIKVVIENAKKYEERYGSHSYQAS</sequence>
<dbReference type="AlphaFoldDB" id="W2IBJ1"/>
<organism evidence="1">
    <name type="scientific">Phytophthora nicotianae</name>
    <name type="common">Potato buckeye rot agent</name>
    <name type="synonym">Phytophthora parasitica</name>
    <dbReference type="NCBI Taxonomy" id="4792"/>
    <lineage>
        <taxon>Eukaryota</taxon>
        <taxon>Sar</taxon>
        <taxon>Stramenopiles</taxon>
        <taxon>Oomycota</taxon>
        <taxon>Peronosporomycetes</taxon>
        <taxon>Peronosporales</taxon>
        <taxon>Peronosporaceae</taxon>
        <taxon>Phytophthora</taxon>
    </lineage>
</organism>
<dbReference type="EMBL" id="KI675231">
    <property type="protein sequence ID" value="ETL30733.1"/>
    <property type="molecule type" value="Genomic_DNA"/>
</dbReference>